<reference evidence="2" key="1">
    <citation type="submission" date="2012-09" db="EMBL/GenBank/DDBJ databases">
        <authorList>
            <person name="Martin A.A."/>
        </authorList>
    </citation>
    <scope>NUCLEOTIDE SEQUENCE</scope>
</reference>
<evidence type="ECO:0000256" key="1">
    <source>
        <dbReference type="SAM" id="MobiDB-lite"/>
    </source>
</evidence>
<organism evidence="2 3">
    <name type="scientific">Angiostrongylus cantonensis</name>
    <name type="common">Rat lungworm</name>
    <dbReference type="NCBI Taxonomy" id="6313"/>
    <lineage>
        <taxon>Eukaryota</taxon>
        <taxon>Metazoa</taxon>
        <taxon>Ecdysozoa</taxon>
        <taxon>Nematoda</taxon>
        <taxon>Chromadorea</taxon>
        <taxon>Rhabditida</taxon>
        <taxon>Rhabditina</taxon>
        <taxon>Rhabditomorpha</taxon>
        <taxon>Strongyloidea</taxon>
        <taxon>Metastrongylidae</taxon>
        <taxon>Angiostrongylus</taxon>
    </lineage>
</organism>
<protein>
    <submittedName>
        <fullName evidence="3">SWIM-type domain-containing protein</fullName>
    </submittedName>
</protein>
<accession>A0A0K0DEM8</accession>
<reference evidence="3" key="2">
    <citation type="submission" date="2017-02" db="UniProtKB">
        <authorList>
            <consortium name="WormBaseParasite"/>
        </authorList>
    </citation>
    <scope>IDENTIFICATION</scope>
</reference>
<keyword evidence="2" id="KW-1185">Reference proteome</keyword>
<name>A0A0K0DEM8_ANGCA</name>
<proteinExistence type="predicted"/>
<dbReference type="Proteomes" id="UP000035642">
    <property type="component" value="Unassembled WGS sequence"/>
</dbReference>
<sequence length="84" mass="9391">MSSELRTPRAIRRRNTADDGCGRTGQDVRLPPTPVKDGDPSGTVTVSCEGMPGKLYVDQHLSSLMACYCSQKWTCDKFRKYYCP</sequence>
<evidence type="ECO:0000313" key="3">
    <source>
        <dbReference type="WBParaSite" id="ACAC_0000933801-mRNA-1"/>
    </source>
</evidence>
<dbReference type="WBParaSite" id="ACAC_0000933801-mRNA-1">
    <property type="protein sequence ID" value="ACAC_0000933801-mRNA-1"/>
    <property type="gene ID" value="ACAC_0000933801"/>
</dbReference>
<dbReference type="AlphaFoldDB" id="A0A0K0DEM8"/>
<evidence type="ECO:0000313" key="2">
    <source>
        <dbReference type="Proteomes" id="UP000035642"/>
    </source>
</evidence>
<feature type="region of interest" description="Disordered" evidence="1">
    <location>
        <begin position="1"/>
        <end position="42"/>
    </location>
</feature>